<proteinExistence type="predicted"/>
<dbReference type="GeneID" id="7835735"/>
<dbReference type="AlphaFoldDB" id="Q22A29"/>
<reference evidence="4" key="1">
    <citation type="journal article" date="2006" name="PLoS Biol.">
        <title>Macronuclear genome sequence of the ciliate Tetrahymena thermophila, a model eukaryote.</title>
        <authorList>
            <person name="Eisen J.A."/>
            <person name="Coyne R.S."/>
            <person name="Wu M."/>
            <person name="Wu D."/>
            <person name="Thiagarajan M."/>
            <person name="Wortman J.R."/>
            <person name="Badger J.H."/>
            <person name="Ren Q."/>
            <person name="Amedeo P."/>
            <person name="Jones K.M."/>
            <person name="Tallon L.J."/>
            <person name="Delcher A.L."/>
            <person name="Salzberg S.L."/>
            <person name="Silva J.C."/>
            <person name="Haas B.J."/>
            <person name="Majoros W.H."/>
            <person name="Farzad M."/>
            <person name="Carlton J.M."/>
            <person name="Smith R.K. Jr."/>
            <person name="Garg J."/>
            <person name="Pearlman R.E."/>
            <person name="Karrer K.M."/>
            <person name="Sun L."/>
            <person name="Manning G."/>
            <person name="Elde N.C."/>
            <person name="Turkewitz A.P."/>
            <person name="Asai D.J."/>
            <person name="Wilkes D.E."/>
            <person name="Wang Y."/>
            <person name="Cai H."/>
            <person name="Collins K."/>
            <person name="Stewart B.A."/>
            <person name="Lee S.R."/>
            <person name="Wilamowska K."/>
            <person name="Weinberg Z."/>
            <person name="Ruzzo W.L."/>
            <person name="Wloga D."/>
            <person name="Gaertig J."/>
            <person name="Frankel J."/>
            <person name="Tsao C.-C."/>
            <person name="Gorovsky M.A."/>
            <person name="Keeling P.J."/>
            <person name="Waller R.F."/>
            <person name="Patron N.J."/>
            <person name="Cherry J.M."/>
            <person name="Stover N.A."/>
            <person name="Krieger C.J."/>
            <person name="del Toro C."/>
            <person name="Ryder H.F."/>
            <person name="Williamson S.C."/>
            <person name="Barbeau R.A."/>
            <person name="Hamilton E.P."/>
            <person name="Orias E."/>
        </authorList>
    </citation>
    <scope>NUCLEOTIDE SEQUENCE [LARGE SCALE GENOMIC DNA]</scope>
    <source>
        <strain evidence="4">SB210</strain>
    </source>
</reference>
<accession>Q22A29</accession>
<feature type="domain" description="Peptidase A1" evidence="2">
    <location>
        <begin position="59"/>
        <end position="401"/>
    </location>
</feature>
<dbReference type="Pfam" id="PF00026">
    <property type="entry name" value="Asp"/>
    <property type="match status" value="1"/>
</dbReference>
<dbReference type="PROSITE" id="PS51767">
    <property type="entry name" value="PEPTIDASE_A1"/>
    <property type="match status" value="1"/>
</dbReference>
<gene>
    <name evidence="3" type="ORF">TTHERM_01289120</name>
</gene>
<dbReference type="EMBL" id="GG662462">
    <property type="protein sequence ID" value="EAR82150.2"/>
    <property type="molecule type" value="Genomic_DNA"/>
</dbReference>
<dbReference type="Proteomes" id="UP000009168">
    <property type="component" value="Unassembled WGS sequence"/>
</dbReference>
<evidence type="ECO:0000256" key="1">
    <source>
        <dbReference type="SAM" id="Phobius"/>
    </source>
</evidence>
<keyword evidence="1" id="KW-0472">Membrane</keyword>
<dbReference type="InParanoid" id="Q22A29"/>
<dbReference type="RefSeq" id="XP_001029814.2">
    <property type="nucleotide sequence ID" value="XM_001029814.2"/>
</dbReference>
<keyword evidence="3" id="KW-0378">Hydrolase</keyword>
<organism evidence="3 4">
    <name type="scientific">Tetrahymena thermophila (strain SB210)</name>
    <dbReference type="NCBI Taxonomy" id="312017"/>
    <lineage>
        <taxon>Eukaryota</taxon>
        <taxon>Sar</taxon>
        <taxon>Alveolata</taxon>
        <taxon>Ciliophora</taxon>
        <taxon>Intramacronucleata</taxon>
        <taxon>Oligohymenophorea</taxon>
        <taxon>Hymenostomatida</taxon>
        <taxon>Tetrahymenina</taxon>
        <taxon>Tetrahymenidae</taxon>
        <taxon>Tetrahymena</taxon>
    </lineage>
</organism>
<keyword evidence="4" id="KW-1185">Reference proteome</keyword>
<name>Q22A29_TETTS</name>
<evidence type="ECO:0000313" key="3">
    <source>
        <dbReference type="EMBL" id="EAR82150.2"/>
    </source>
</evidence>
<dbReference type="SUPFAM" id="SSF50630">
    <property type="entry name" value="Acid proteases"/>
    <property type="match status" value="1"/>
</dbReference>
<dbReference type="GO" id="GO:0006508">
    <property type="term" value="P:proteolysis"/>
    <property type="evidence" value="ECO:0007669"/>
    <property type="project" value="UniProtKB-KW"/>
</dbReference>
<evidence type="ECO:0000259" key="2">
    <source>
        <dbReference type="PROSITE" id="PS51767"/>
    </source>
</evidence>
<feature type="transmembrane region" description="Helical" evidence="1">
    <location>
        <begin position="413"/>
        <end position="436"/>
    </location>
</feature>
<keyword evidence="1" id="KW-0812">Transmembrane</keyword>
<keyword evidence="3" id="KW-0645">Protease</keyword>
<dbReference type="Gene3D" id="2.40.70.10">
    <property type="entry name" value="Acid Proteases"/>
    <property type="match status" value="1"/>
</dbReference>
<dbReference type="HOGENOM" id="CLU_579402_0_0_1"/>
<dbReference type="GO" id="GO:0008233">
    <property type="term" value="F:peptidase activity"/>
    <property type="evidence" value="ECO:0007669"/>
    <property type="project" value="UniProtKB-KW"/>
</dbReference>
<protein>
    <submittedName>
        <fullName evidence="3">Eukaryotic aspartyl protease</fullName>
    </submittedName>
</protein>
<dbReference type="KEGG" id="tet:TTHERM_01289120"/>
<dbReference type="InterPro" id="IPR021109">
    <property type="entry name" value="Peptidase_aspartic_dom_sf"/>
</dbReference>
<sequence length="471" mass="55380">MDKKLQALGIICIINLLNFVSIKGEVYLQSQDIPEEEISHKSSQIYILQLFKNENEQYYVKGFDVGQQQLIRMMVDINSSFNIISNSTLFNEIQANTTHINSTDIPYMKHIYKQDFKVGKTLEIDFFRQNKTNVIDILYTNYPLSFQGIKIDGILGFSRANFEKNLIFKRLPHSNHQKKYKNILASDNFKTFQDDIYENFNVAKKIFSIYLSPESAEHYSYIIVGEFEANIFKRRTLISTYSTRDYAWSFFIEYLEMGSVQIQFPKRQDTFISLIHNYIGISLKSFELIKNALMQNCNVVSTSVNNEGFLEFQLNVDSQQYREHSILRVHLSKSMYFDMVEKVYLRQCLLSVQDMLITCQTKIKLLEEKDLDDVIILGTPFLQYYYSVYNQETNRITIGMANFSDLEVAQAKFWYYIFVLLIFLFAILLISIGIFYKEEFSNLVLIVKNTIRYICCRDQQSRLELLNIANN</sequence>
<dbReference type="InterPro" id="IPR033121">
    <property type="entry name" value="PEPTIDASE_A1"/>
</dbReference>
<evidence type="ECO:0000313" key="4">
    <source>
        <dbReference type="Proteomes" id="UP000009168"/>
    </source>
</evidence>
<dbReference type="eggNOG" id="ENOG502SY2S">
    <property type="taxonomic scope" value="Eukaryota"/>
</dbReference>
<keyword evidence="1" id="KW-1133">Transmembrane helix</keyword>